<protein>
    <submittedName>
        <fullName evidence="3">HTH-type transcriptional regulator PuuR</fullName>
    </submittedName>
</protein>
<evidence type="ECO:0000259" key="2">
    <source>
        <dbReference type="PROSITE" id="PS50943"/>
    </source>
</evidence>
<dbReference type="PROSITE" id="PS50943">
    <property type="entry name" value="HTH_CROC1"/>
    <property type="match status" value="1"/>
</dbReference>
<dbReference type="InterPro" id="IPR010982">
    <property type="entry name" value="Lambda_DNA-bd_dom_sf"/>
</dbReference>
<comment type="caution">
    <text evidence="3">The sequence shown here is derived from an EMBL/GenBank/DDBJ whole genome shotgun (WGS) entry which is preliminary data.</text>
</comment>
<evidence type="ECO:0000256" key="1">
    <source>
        <dbReference type="ARBA" id="ARBA00023125"/>
    </source>
</evidence>
<dbReference type="InterPro" id="IPR050807">
    <property type="entry name" value="TransReg_Diox_bact_type"/>
</dbReference>
<dbReference type="SMART" id="SM00530">
    <property type="entry name" value="HTH_XRE"/>
    <property type="match status" value="1"/>
</dbReference>
<sequence>MEFDLGARLRGLREKHGLSQRQLAQRAGVTNGTISLIEQNRSSPSVASLRKVLQGIPTTLAEFFGSEEDLVSEQIFYRAGELRELASLIPDHHQMAGAVRKGKISFRQVGDLRNHSLQMLHERYEPGADTGSEPHMLQHESEEAGVVIKGQIELTVDGQTQILRVGDAYLFDSRLPHRFRNVSDEECELISACTPPYL</sequence>
<dbReference type="Pfam" id="PF07883">
    <property type="entry name" value="Cupin_2"/>
    <property type="match status" value="1"/>
</dbReference>
<dbReference type="SUPFAM" id="SSF51182">
    <property type="entry name" value="RmlC-like cupins"/>
    <property type="match status" value="1"/>
</dbReference>
<dbReference type="GO" id="GO:0003677">
    <property type="term" value="F:DNA binding"/>
    <property type="evidence" value="ECO:0007669"/>
    <property type="project" value="UniProtKB-KW"/>
</dbReference>
<evidence type="ECO:0000313" key="3">
    <source>
        <dbReference type="EMBL" id="OIQ93673.1"/>
    </source>
</evidence>
<dbReference type="CDD" id="cd00093">
    <property type="entry name" value="HTH_XRE"/>
    <property type="match status" value="1"/>
</dbReference>
<dbReference type="InterPro" id="IPR013096">
    <property type="entry name" value="Cupin_2"/>
</dbReference>
<feature type="domain" description="HTH cro/C1-type" evidence="2">
    <location>
        <begin position="9"/>
        <end position="63"/>
    </location>
</feature>
<dbReference type="Gene3D" id="2.60.120.10">
    <property type="entry name" value="Jelly Rolls"/>
    <property type="match status" value="1"/>
</dbReference>
<dbReference type="GO" id="GO:0005829">
    <property type="term" value="C:cytosol"/>
    <property type="evidence" value="ECO:0007669"/>
    <property type="project" value="TreeGrafter"/>
</dbReference>
<gene>
    <name evidence="3" type="primary">puuR_2</name>
    <name evidence="3" type="ORF">GALL_243540</name>
</gene>
<dbReference type="EMBL" id="MLJW01000202">
    <property type="protein sequence ID" value="OIQ93673.1"/>
    <property type="molecule type" value="Genomic_DNA"/>
</dbReference>
<dbReference type="InterPro" id="IPR001387">
    <property type="entry name" value="Cro/C1-type_HTH"/>
</dbReference>
<dbReference type="PANTHER" id="PTHR46797:SF11">
    <property type="entry name" value="HTH-TYPE TRANSCRIPTIONAL REGULATOR PUUR"/>
    <property type="match status" value="1"/>
</dbReference>
<dbReference type="InterPro" id="IPR011051">
    <property type="entry name" value="RmlC_Cupin_sf"/>
</dbReference>
<dbReference type="AlphaFoldDB" id="A0A1J5RD09"/>
<dbReference type="GO" id="GO:0003700">
    <property type="term" value="F:DNA-binding transcription factor activity"/>
    <property type="evidence" value="ECO:0007669"/>
    <property type="project" value="TreeGrafter"/>
</dbReference>
<dbReference type="Pfam" id="PF01381">
    <property type="entry name" value="HTH_3"/>
    <property type="match status" value="1"/>
</dbReference>
<proteinExistence type="predicted"/>
<dbReference type="CDD" id="cd02209">
    <property type="entry name" value="cupin_XRE_C"/>
    <property type="match status" value="1"/>
</dbReference>
<dbReference type="SUPFAM" id="SSF47413">
    <property type="entry name" value="lambda repressor-like DNA-binding domains"/>
    <property type="match status" value="1"/>
</dbReference>
<name>A0A1J5RD09_9ZZZZ</name>
<accession>A0A1J5RD09</accession>
<keyword evidence="1" id="KW-0238">DNA-binding</keyword>
<dbReference type="InterPro" id="IPR014710">
    <property type="entry name" value="RmlC-like_jellyroll"/>
</dbReference>
<dbReference type="Gene3D" id="1.10.260.40">
    <property type="entry name" value="lambda repressor-like DNA-binding domains"/>
    <property type="match status" value="1"/>
</dbReference>
<dbReference type="PANTHER" id="PTHR46797">
    <property type="entry name" value="HTH-TYPE TRANSCRIPTIONAL REGULATOR"/>
    <property type="match status" value="1"/>
</dbReference>
<reference evidence="3" key="1">
    <citation type="submission" date="2016-10" db="EMBL/GenBank/DDBJ databases">
        <title>Sequence of Gallionella enrichment culture.</title>
        <authorList>
            <person name="Poehlein A."/>
            <person name="Muehling M."/>
            <person name="Daniel R."/>
        </authorList>
    </citation>
    <scope>NUCLEOTIDE SEQUENCE</scope>
</reference>
<organism evidence="3">
    <name type="scientific">mine drainage metagenome</name>
    <dbReference type="NCBI Taxonomy" id="410659"/>
    <lineage>
        <taxon>unclassified sequences</taxon>
        <taxon>metagenomes</taxon>
        <taxon>ecological metagenomes</taxon>
    </lineage>
</organism>